<sequence length="318" mass="36086">MKKFEDKLIAEFQDFEHEKFHVSFMPPKVFLCGGEVDIKATIPKSLRDRLITHFSAHEDELHDSRIQAEDFKDYFKEGAYSDLLEFETDIANIATLIVICLESAGSLVELGLFCMAPTTASKLLIIAPQAELAGEDSFIFLGPLDHIKRNNPDAVVAYPWPSSDVLEYEHIELVVGDIKQKLEKMKKTQKFSENNSAHIAFLIYDVIILAESITITEIEYTLLAFKLEIDGKTVSRLLYLLEKIGLIAHTVYSNVIYYFDTPGSTRRIKFGTDTKGRTRDSQALTMALRSAYTADNDESSKRRVLVLKSIKQIKSEMK</sequence>
<proteinExistence type="predicted"/>
<protein>
    <submittedName>
        <fullName evidence="1">Uncharacterized protein</fullName>
    </submittedName>
</protein>
<accession>A0A7W5B6Y1</accession>
<dbReference type="Proteomes" id="UP000541535">
    <property type="component" value="Unassembled WGS sequence"/>
</dbReference>
<keyword evidence="2" id="KW-1185">Reference proteome</keyword>
<evidence type="ECO:0000313" key="1">
    <source>
        <dbReference type="EMBL" id="MBB3117657.1"/>
    </source>
</evidence>
<comment type="caution">
    <text evidence="1">The sequence shown here is derived from an EMBL/GenBank/DDBJ whole genome shotgun (WGS) entry which is preliminary data.</text>
</comment>
<name>A0A7W5B6Y1_9BURK</name>
<dbReference type="EMBL" id="JACHXD010000002">
    <property type="protein sequence ID" value="MBB3117657.1"/>
    <property type="molecule type" value="Genomic_DNA"/>
</dbReference>
<evidence type="ECO:0000313" key="2">
    <source>
        <dbReference type="Proteomes" id="UP000541535"/>
    </source>
</evidence>
<organism evidence="1 2">
    <name type="scientific">Pseudoduganella violacea</name>
    <dbReference type="NCBI Taxonomy" id="1715466"/>
    <lineage>
        <taxon>Bacteria</taxon>
        <taxon>Pseudomonadati</taxon>
        <taxon>Pseudomonadota</taxon>
        <taxon>Betaproteobacteria</taxon>
        <taxon>Burkholderiales</taxon>
        <taxon>Oxalobacteraceae</taxon>
        <taxon>Telluria group</taxon>
        <taxon>Pseudoduganella</taxon>
    </lineage>
</organism>
<dbReference type="RefSeq" id="WP_183439633.1">
    <property type="nucleotide sequence ID" value="NZ_JACHXD010000002.1"/>
</dbReference>
<reference evidence="1 2" key="1">
    <citation type="submission" date="2020-08" db="EMBL/GenBank/DDBJ databases">
        <title>Genomic Encyclopedia of Type Strains, Phase III (KMG-III): the genomes of soil and plant-associated and newly described type strains.</title>
        <authorList>
            <person name="Whitman W."/>
        </authorList>
    </citation>
    <scope>NUCLEOTIDE SEQUENCE [LARGE SCALE GENOMIC DNA]</scope>
    <source>
        <strain evidence="1 2">CECT 8897</strain>
    </source>
</reference>
<dbReference type="AlphaFoldDB" id="A0A7W5B6Y1"/>
<dbReference type="NCBIfam" id="NF038232">
    <property type="entry name" value="STM3845_fam"/>
    <property type="match status" value="1"/>
</dbReference>
<gene>
    <name evidence="1" type="ORF">FHS03_000683</name>
</gene>
<dbReference type="InterPro" id="IPR049725">
    <property type="entry name" value="STM3845-like"/>
</dbReference>